<reference evidence="1" key="1">
    <citation type="submission" date="2022-07" db="EMBL/GenBank/DDBJ databases">
        <title>Complete genome sequence of Salinispirillum sp. LH10-3-1 capable of multiple carbohydrate inversion isolated from a soda lake.</title>
        <authorList>
            <person name="Liu J."/>
            <person name="Zhai Y."/>
            <person name="Zhang H."/>
            <person name="Yang H."/>
            <person name="Qu J."/>
            <person name="Li J."/>
        </authorList>
    </citation>
    <scope>NUCLEOTIDE SEQUENCE</scope>
    <source>
        <strain evidence="1">LH 10-3-1</strain>
    </source>
</reference>
<dbReference type="Gene3D" id="3.30.420.240">
    <property type="match status" value="1"/>
</dbReference>
<dbReference type="Gene3D" id="3.40.50.300">
    <property type="entry name" value="P-loop containing nucleotide triphosphate hydrolases"/>
    <property type="match status" value="1"/>
</dbReference>
<dbReference type="AlphaFoldDB" id="A0AB38YCJ7"/>
<proteinExistence type="predicted"/>
<sequence>MTDVREKIKRILRKAIQDFVWGAMKLGRIKDKRGKLTPFLLNQSQLYVHRRMELQKERLGYVRQLIIKGRQQGISTYIGWRFFQFVAFRRGLTAFILTHENKTTDNLFAMVKRFYESLPSLLRPAKKNDSAKRLQFTKRDAGYEVGTAGNRQTGRGFTAQLFHGSEVAFWPSAGDILAGLMNSIASEPDTEIVLESTANGARGDFYEMVMLAKTPKSQRTEEDQAFEYEVIFIPWYWQSEYSQKEPNGFKRSQAEDRLAALLRNHPDGEEYNHDITDDQLYWRRVKIRELNSLDKFKQEYPSYIEEAFLFSGRTVFDPNHTELALADCREPTARFSIDSEGNWFRRDDGELRVWALPKKRRRYVIGGDVAEGLVHGDFSTIDVLNESGIQVAQWHGHVPPDRLGDIVVAIAKRYNNAFVGIERNNHGLSTLYRIRDLGYTNVYFQQDHEKVSERSVRKMGWLTSSRSKPLIIDRLGALFRDGVSGIRCRDTVDECRRYVVHDNGSFGADAGCFDDRVMSYAIAQEMLRQMPKQLIDDIHLPNISDKTAGY</sequence>
<protein>
    <recommendedName>
        <fullName evidence="2">Terminase</fullName>
    </recommendedName>
</protein>
<dbReference type="EMBL" id="CP101717">
    <property type="protein sequence ID" value="WLD56892.1"/>
    <property type="molecule type" value="Genomic_DNA"/>
</dbReference>
<gene>
    <name evidence="1" type="ORF">NFC81_09125</name>
</gene>
<accession>A0AB38YCJ7</accession>
<dbReference type="InterPro" id="IPR027417">
    <property type="entry name" value="P-loop_NTPase"/>
</dbReference>
<evidence type="ECO:0000313" key="1">
    <source>
        <dbReference type="EMBL" id="WLD56892.1"/>
    </source>
</evidence>
<name>A0AB38YCJ7_9GAMM</name>
<dbReference type="RefSeq" id="WP_304994177.1">
    <property type="nucleotide sequence ID" value="NZ_CP101717.1"/>
</dbReference>
<evidence type="ECO:0008006" key="2">
    <source>
        <dbReference type="Google" id="ProtNLM"/>
    </source>
</evidence>
<organism evidence="1">
    <name type="scientific">Salinispirillum sp. LH 10-3-1</name>
    <dbReference type="NCBI Taxonomy" id="2952525"/>
    <lineage>
        <taxon>Bacteria</taxon>
        <taxon>Pseudomonadati</taxon>
        <taxon>Pseudomonadota</taxon>
        <taxon>Gammaproteobacteria</taxon>
        <taxon>Oceanospirillales</taxon>
        <taxon>Saccharospirillaceae</taxon>
        <taxon>Salinispirillum</taxon>
    </lineage>
</organism>